<sequence>MPAPGDQHTYVVNPFAEPQQRISEYTAQEIATLQSRLDKQLGPEYISTRAGPGGQKVHYITAEKCITLANEVFGFNGWSSSIQNIQVDFVDEDPKTLRISLGLSVIVRVTLRDGTYHEDLGYGHIENCKGKATAFEKAKKEGTTDALKRALRHFGNVLGNCIYDKSYLEKVTRMKVQPAKFDESNLHRHPDYVKKGPVEPEPPKATENNGPLQPAQLVAEDAFDDDFLGELDEADFNITDDGHPDWVVLPNTNSAADTSQFNGASNAKSEPIANNATNQPAQPLTRSGSAGNLPRQQPPHTPIQQQPRPQHPNAFPGVGQNRGPAGPPRPQQHFAQQQFNQNRPSAPGNGTANNQKPANHTAPAPPPGPPPAVAPPSDEAPGFFSAKALKDIPEEAVISGILAPKEGQAFNPYFDSPSIPKTPGIDHTKSKPVSKLGTHVAPKRKYTDEELDEAQDARSGTETKPGPNGVASNKSGGPGGPPQQARPPNQFQSGVGRPPVSRVPPNIVHPHMEQARKIGAPQASQSPLANRSQFRPPTKKNPDGTSAGINGAGSGNGAGGGGGGAGGRMSPGDTANAGTEVKSEGPDSKRLKTS</sequence>
<feature type="compositionally biased region" description="Polar residues" evidence="7">
    <location>
        <begin position="250"/>
        <end position="290"/>
    </location>
</feature>
<gene>
    <name evidence="8" type="ORF">CTHT_0062790</name>
</gene>
<dbReference type="InterPro" id="IPR004585">
    <property type="entry name" value="DNA_recomb/repair_Rad52"/>
</dbReference>
<dbReference type="KEGG" id="cthr:CTHT_0062790"/>
<dbReference type="GO" id="GO:0045002">
    <property type="term" value="P:double-strand break repair via single-strand annealing"/>
    <property type="evidence" value="ECO:0007669"/>
    <property type="project" value="InterPro"/>
</dbReference>
<dbReference type="InterPro" id="IPR042525">
    <property type="entry name" value="Rad52_Rad59_Rad22_sf"/>
</dbReference>
<keyword evidence="9" id="KW-1185">Reference proteome</keyword>
<keyword evidence="3" id="KW-0238">DNA-binding</keyword>
<dbReference type="PANTHER" id="PTHR12132">
    <property type="entry name" value="DNA REPAIR AND RECOMBINATION PROTEIN RAD52, RAD59"/>
    <property type="match status" value="1"/>
</dbReference>
<keyword evidence="2" id="KW-0227">DNA damage</keyword>
<dbReference type="GO" id="GO:0000730">
    <property type="term" value="P:DNA recombinase assembly"/>
    <property type="evidence" value="ECO:0007669"/>
    <property type="project" value="InterPro"/>
</dbReference>
<feature type="region of interest" description="Disordered" evidence="7">
    <location>
        <begin position="181"/>
        <end position="211"/>
    </location>
</feature>
<protein>
    <recommendedName>
        <fullName evidence="6">RAD52 homolog</fullName>
    </recommendedName>
</protein>
<dbReference type="RefSeq" id="XP_006696588.1">
    <property type="nucleotide sequence ID" value="XM_006696525.1"/>
</dbReference>
<evidence type="ECO:0000256" key="7">
    <source>
        <dbReference type="SAM" id="MobiDB-lite"/>
    </source>
</evidence>
<organism evidence="9">
    <name type="scientific">Chaetomium thermophilum (strain DSM 1495 / CBS 144.50 / IMI 039719)</name>
    <name type="common">Thermochaetoides thermophila</name>
    <dbReference type="NCBI Taxonomy" id="759272"/>
    <lineage>
        <taxon>Eukaryota</taxon>
        <taxon>Fungi</taxon>
        <taxon>Dikarya</taxon>
        <taxon>Ascomycota</taxon>
        <taxon>Pezizomycotina</taxon>
        <taxon>Sordariomycetes</taxon>
        <taxon>Sordariomycetidae</taxon>
        <taxon>Sordariales</taxon>
        <taxon>Chaetomiaceae</taxon>
        <taxon>Thermochaetoides</taxon>
    </lineage>
</organism>
<dbReference type="FunFam" id="3.30.390.80:FF:000001">
    <property type="entry name" value="DNA repair protein RAD52 homolog"/>
    <property type="match status" value="1"/>
</dbReference>
<dbReference type="Proteomes" id="UP000008066">
    <property type="component" value="Unassembled WGS sequence"/>
</dbReference>
<evidence type="ECO:0000313" key="9">
    <source>
        <dbReference type="Proteomes" id="UP000008066"/>
    </source>
</evidence>
<evidence type="ECO:0000256" key="3">
    <source>
        <dbReference type="ARBA" id="ARBA00023125"/>
    </source>
</evidence>
<dbReference type="GO" id="GO:0003697">
    <property type="term" value="F:single-stranded DNA binding"/>
    <property type="evidence" value="ECO:0007669"/>
    <property type="project" value="UniProtKB-ARBA"/>
</dbReference>
<keyword evidence="4" id="KW-0233">DNA recombination</keyword>
<dbReference type="SUPFAM" id="SSF54768">
    <property type="entry name" value="dsRNA-binding domain-like"/>
    <property type="match status" value="1"/>
</dbReference>
<dbReference type="OMA" id="NLHRHAD"/>
<feature type="compositionally biased region" description="Low complexity" evidence="7">
    <location>
        <begin position="302"/>
        <end position="312"/>
    </location>
</feature>
<feature type="compositionally biased region" description="Basic and acidic residues" evidence="7">
    <location>
        <begin position="581"/>
        <end position="594"/>
    </location>
</feature>
<reference evidence="8 9" key="1">
    <citation type="journal article" date="2011" name="Cell">
        <title>Insight into structure and assembly of the nuclear pore complex by utilizing the genome of a eukaryotic thermophile.</title>
        <authorList>
            <person name="Amlacher S."/>
            <person name="Sarges P."/>
            <person name="Flemming D."/>
            <person name="van Noort V."/>
            <person name="Kunze R."/>
            <person name="Devos D.P."/>
            <person name="Arumugam M."/>
            <person name="Bork P."/>
            <person name="Hurt E."/>
        </authorList>
    </citation>
    <scope>NUCLEOTIDE SEQUENCE [LARGE SCALE GENOMIC DNA]</scope>
    <source>
        <strain evidence="9">DSM 1495 / CBS 144.50 / IMI 039719</strain>
    </source>
</reference>
<keyword evidence="5" id="KW-0234">DNA repair</keyword>
<dbReference type="eggNOG" id="KOG4141">
    <property type="taxonomic scope" value="Eukaryota"/>
</dbReference>
<dbReference type="PANTHER" id="PTHR12132:SF1">
    <property type="entry name" value="DNA REPAIR PROTEIN RAD52 HOMOLOG"/>
    <property type="match status" value="1"/>
</dbReference>
<feature type="compositionally biased region" description="Low complexity" evidence="7">
    <location>
        <begin position="331"/>
        <end position="342"/>
    </location>
</feature>
<dbReference type="GO" id="GO:0006312">
    <property type="term" value="P:mitotic recombination"/>
    <property type="evidence" value="ECO:0007669"/>
    <property type="project" value="TreeGrafter"/>
</dbReference>
<dbReference type="GeneID" id="18260317"/>
<feature type="compositionally biased region" description="Pro residues" evidence="7">
    <location>
        <begin position="363"/>
        <end position="374"/>
    </location>
</feature>
<evidence type="ECO:0000256" key="6">
    <source>
        <dbReference type="ARBA" id="ARBA00077224"/>
    </source>
</evidence>
<dbReference type="InterPro" id="IPR007232">
    <property type="entry name" value="Rad52_Rad59_Rad22"/>
</dbReference>
<evidence type="ECO:0000256" key="1">
    <source>
        <dbReference type="ARBA" id="ARBA00006638"/>
    </source>
</evidence>
<dbReference type="Gene3D" id="3.30.390.80">
    <property type="entry name" value="DNA repair protein Rad52/59/22"/>
    <property type="match status" value="1"/>
</dbReference>
<evidence type="ECO:0000256" key="5">
    <source>
        <dbReference type="ARBA" id="ARBA00023204"/>
    </source>
</evidence>
<feature type="compositionally biased region" description="Low complexity" evidence="7">
    <location>
        <begin position="493"/>
        <end position="505"/>
    </location>
</feature>
<dbReference type="EMBL" id="GL988046">
    <property type="protein sequence ID" value="EGS18257.1"/>
    <property type="molecule type" value="Genomic_DNA"/>
</dbReference>
<dbReference type="AlphaFoldDB" id="G0SE80"/>
<feature type="compositionally biased region" description="Gly residues" evidence="7">
    <location>
        <begin position="550"/>
        <end position="569"/>
    </location>
</feature>
<dbReference type="Pfam" id="PF04098">
    <property type="entry name" value="Rad52_Rad22"/>
    <property type="match status" value="1"/>
</dbReference>
<dbReference type="NCBIfam" id="TIGR00607">
    <property type="entry name" value="rad52"/>
    <property type="match status" value="1"/>
</dbReference>
<name>G0SE80_CHATD</name>
<evidence type="ECO:0000313" key="8">
    <source>
        <dbReference type="EMBL" id="EGS18257.1"/>
    </source>
</evidence>
<feature type="compositionally biased region" description="Polar residues" evidence="7">
    <location>
        <begin position="522"/>
        <end position="535"/>
    </location>
</feature>
<dbReference type="OrthoDB" id="206565at2759"/>
<comment type="similarity">
    <text evidence="1">Belongs to the RAD52 family.</text>
</comment>
<dbReference type="HOGENOM" id="CLU_011431_4_0_1"/>
<dbReference type="InterPro" id="IPR041247">
    <property type="entry name" value="Rad52_fam"/>
</dbReference>
<feature type="region of interest" description="Disordered" evidence="7">
    <location>
        <begin position="248"/>
        <end position="388"/>
    </location>
</feature>
<proteinExistence type="inferred from homology"/>
<evidence type="ECO:0000256" key="4">
    <source>
        <dbReference type="ARBA" id="ARBA00023172"/>
    </source>
</evidence>
<evidence type="ECO:0000256" key="2">
    <source>
        <dbReference type="ARBA" id="ARBA00022763"/>
    </source>
</evidence>
<feature type="compositionally biased region" description="Basic and acidic residues" evidence="7">
    <location>
        <begin position="181"/>
        <end position="204"/>
    </location>
</feature>
<feature type="region of interest" description="Disordered" evidence="7">
    <location>
        <begin position="407"/>
        <end position="594"/>
    </location>
</feature>
<dbReference type="STRING" id="759272.G0SE80"/>
<dbReference type="GO" id="GO:0005634">
    <property type="term" value="C:nucleus"/>
    <property type="evidence" value="ECO:0007669"/>
    <property type="project" value="InterPro"/>
</dbReference>
<accession>G0SE80</accession>